<dbReference type="Pfam" id="PF03982">
    <property type="entry name" value="DAGAT"/>
    <property type="match status" value="1"/>
</dbReference>
<evidence type="ECO:0000256" key="2">
    <source>
        <dbReference type="ARBA" id="ARBA00005420"/>
    </source>
</evidence>
<keyword evidence="9" id="KW-0472">Membrane</keyword>
<dbReference type="GO" id="GO:0005789">
    <property type="term" value="C:endoplasmic reticulum membrane"/>
    <property type="evidence" value="ECO:0007669"/>
    <property type="project" value="UniProtKB-SubCell"/>
</dbReference>
<evidence type="ECO:0000256" key="3">
    <source>
        <dbReference type="ARBA" id="ARBA00022516"/>
    </source>
</evidence>
<comment type="caution">
    <text evidence="11">The sequence shown here is derived from an EMBL/GenBank/DDBJ whole genome shotgun (WGS) entry which is preliminary data.</text>
</comment>
<sequence>MFQLPLVKHNYAWAGCMPAEYKQMLAHLRQPGASLSVIPEGIAGIFLAQDMQDEVIFLSKRKGFVRLAIQAGAGGHISLA</sequence>
<dbReference type="AlphaFoldDB" id="I0Z292"/>
<organism evidence="11 12">
    <name type="scientific">Coccomyxa subellipsoidea (strain C-169)</name>
    <name type="common">Green microalga</name>
    <dbReference type="NCBI Taxonomy" id="574566"/>
    <lineage>
        <taxon>Eukaryota</taxon>
        <taxon>Viridiplantae</taxon>
        <taxon>Chlorophyta</taxon>
        <taxon>core chlorophytes</taxon>
        <taxon>Trebouxiophyceae</taxon>
        <taxon>Trebouxiophyceae incertae sedis</taxon>
        <taxon>Coccomyxaceae</taxon>
        <taxon>Coccomyxa</taxon>
        <taxon>Coccomyxa subellipsoidea</taxon>
    </lineage>
</organism>
<keyword evidence="5" id="KW-0812">Transmembrane</keyword>
<reference evidence="11 12" key="1">
    <citation type="journal article" date="2012" name="Genome Biol.">
        <title>The genome of the polar eukaryotic microalga coccomyxa subellipsoidea reveals traits of cold adaptation.</title>
        <authorList>
            <person name="Blanc G."/>
            <person name="Agarkova I."/>
            <person name="Grimwood J."/>
            <person name="Kuo A."/>
            <person name="Brueggeman A."/>
            <person name="Dunigan D."/>
            <person name="Gurnon J."/>
            <person name="Ladunga I."/>
            <person name="Lindquist E."/>
            <person name="Lucas S."/>
            <person name="Pangilinan J."/>
            <person name="Proschold T."/>
            <person name="Salamov A."/>
            <person name="Schmutz J."/>
            <person name="Weeks D."/>
            <person name="Yamada T."/>
            <person name="Claverie J.M."/>
            <person name="Grigoriev I."/>
            <person name="Van Etten J."/>
            <person name="Lomsadze A."/>
            <person name="Borodovsky M."/>
        </authorList>
    </citation>
    <scope>NUCLEOTIDE SEQUENCE [LARGE SCALE GENOMIC DNA]</scope>
    <source>
        <strain evidence="11 12">C-169</strain>
    </source>
</reference>
<accession>I0Z292</accession>
<evidence type="ECO:0000256" key="7">
    <source>
        <dbReference type="ARBA" id="ARBA00022989"/>
    </source>
</evidence>
<keyword evidence="6" id="KW-0256">Endoplasmic reticulum</keyword>
<keyword evidence="8" id="KW-0443">Lipid metabolism</keyword>
<evidence type="ECO:0000256" key="4">
    <source>
        <dbReference type="ARBA" id="ARBA00022679"/>
    </source>
</evidence>
<keyword evidence="12" id="KW-1185">Reference proteome</keyword>
<evidence type="ECO:0000256" key="1">
    <source>
        <dbReference type="ARBA" id="ARBA00004477"/>
    </source>
</evidence>
<evidence type="ECO:0000256" key="8">
    <source>
        <dbReference type="ARBA" id="ARBA00023098"/>
    </source>
</evidence>
<evidence type="ECO:0000256" key="6">
    <source>
        <dbReference type="ARBA" id="ARBA00022824"/>
    </source>
</evidence>
<evidence type="ECO:0000256" key="9">
    <source>
        <dbReference type="ARBA" id="ARBA00023136"/>
    </source>
</evidence>
<evidence type="ECO:0000313" key="12">
    <source>
        <dbReference type="Proteomes" id="UP000007264"/>
    </source>
</evidence>
<dbReference type="PANTHER" id="PTHR12317">
    <property type="entry name" value="DIACYLGLYCEROL O-ACYLTRANSFERASE"/>
    <property type="match status" value="1"/>
</dbReference>
<protein>
    <submittedName>
        <fullName evidence="11">Uncharacterized protein</fullName>
    </submittedName>
</protein>
<keyword evidence="4" id="KW-0808">Transferase</keyword>
<keyword evidence="3" id="KW-0444">Lipid biosynthesis</keyword>
<name>I0Z292_COCSC</name>
<dbReference type="GeneID" id="17042762"/>
<dbReference type="RefSeq" id="XP_005649305.1">
    <property type="nucleotide sequence ID" value="XM_005649248.1"/>
</dbReference>
<proteinExistence type="inferred from homology"/>
<dbReference type="InterPro" id="IPR007130">
    <property type="entry name" value="DAGAT"/>
</dbReference>
<keyword evidence="7" id="KW-1133">Transmembrane helix</keyword>
<dbReference type="GO" id="GO:0019432">
    <property type="term" value="P:triglyceride biosynthetic process"/>
    <property type="evidence" value="ECO:0007669"/>
    <property type="project" value="TreeGrafter"/>
</dbReference>
<dbReference type="OrthoDB" id="264532at2759"/>
<evidence type="ECO:0000256" key="5">
    <source>
        <dbReference type="ARBA" id="ARBA00022692"/>
    </source>
</evidence>
<dbReference type="GO" id="GO:0004144">
    <property type="term" value="F:diacylglycerol O-acyltransferase activity"/>
    <property type="evidence" value="ECO:0007669"/>
    <property type="project" value="UniProtKB-ARBA"/>
</dbReference>
<evidence type="ECO:0000256" key="10">
    <source>
        <dbReference type="ARBA" id="ARBA00023315"/>
    </source>
</evidence>
<comment type="subcellular location">
    <subcellularLocation>
        <location evidence="1">Endoplasmic reticulum membrane</location>
        <topology evidence="1">Multi-pass membrane protein</topology>
    </subcellularLocation>
</comment>
<dbReference type="PANTHER" id="PTHR12317:SF63">
    <property type="entry name" value="DIACYLGLYCEROL O-ACYLTRANSFERASE 2"/>
    <property type="match status" value="1"/>
</dbReference>
<dbReference type="Proteomes" id="UP000007264">
    <property type="component" value="Unassembled WGS sequence"/>
</dbReference>
<keyword evidence="10" id="KW-0012">Acyltransferase</keyword>
<gene>
    <name evidence="11" type="ORF">COCSUDRAFT_62178</name>
</gene>
<comment type="similarity">
    <text evidence="2">Belongs to the diacylglycerol acyltransferase family.</text>
</comment>
<dbReference type="KEGG" id="csl:COCSUDRAFT_62178"/>
<dbReference type="EMBL" id="AGSI01000005">
    <property type="protein sequence ID" value="EIE24761.1"/>
    <property type="molecule type" value="Genomic_DNA"/>
</dbReference>
<evidence type="ECO:0000313" key="11">
    <source>
        <dbReference type="EMBL" id="EIE24761.1"/>
    </source>
</evidence>